<name>A0ABS7T9X5_9GAMM</name>
<evidence type="ECO:0000256" key="8">
    <source>
        <dbReference type="ARBA" id="ARBA00041975"/>
    </source>
</evidence>
<reference evidence="11 12" key="1">
    <citation type="submission" date="2021-09" db="EMBL/GenBank/DDBJ databases">
        <title>Lysobacter sp. 13A isolated from the river sediment.</title>
        <authorList>
            <person name="Liu H."/>
            <person name="Li S."/>
            <person name="Mao S."/>
        </authorList>
    </citation>
    <scope>NUCLEOTIDE SEQUENCE [LARGE SCALE GENOMIC DNA]</scope>
    <source>
        <strain evidence="11 12">13A</strain>
    </source>
</reference>
<evidence type="ECO:0000313" key="12">
    <source>
        <dbReference type="Proteomes" id="UP001430954"/>
    </source>
</evidence>
<evidence type="ECO:0000256" key="4">
    <source>
        <dbReference type="ARBA" id="ARBA00037670"/>
    </source>
</evidence>
<organism evidence="11 12">
    <name type="scientific">Novilysobacter selenitireducens</name>
    <dbReference type="NCBI Taxonomy" id="2872639"/>
    <lineage>
        <taxon>Bacteria</taxon>
        <taxon>Pseudomonadati</taxon>
        <taxon>Pseudomonadota</taxon>
        <taxon>Gammaproteobacteria</taxon>
        <taxon>Lysobacterales</taxon>
        <taxon>Lysobacteraceae</taxon>
        <taxon>Novilysobacter</taxon>
    </lineage>
</organism>
<evidence type="ECO:0000256" key="1">
    <source>
        <dbReference type="ARBA" id="ARBA00022694"/>
    </source>
</evidence>
<dbReference type="EC" id="5.4.99.26" evidence="5"/>
<sequence length="221" mass="24511">MVHDSALARGETDFAADRLRDQFGKPIFLVHRLDRATSGCLLLAFDRDTASALGKVLMSREVEKDYWAVCRGWPEAAFTIDHDLDGGPGKPLKKPAVTRFERLASVELALPSTGFETSRYAWLSAHPETGRFRQIRRHLKHASHHLIGDTSHGDGRHNRTFRMMGIHRMLLHARRLAFAHPAHGGVVEVIAPVDAPFQRALDLFDGGRDPASQTETAGAPP</sequence>
<dbReference type="PROSITE" id="PS01129">
    <property type="entry name" value="PSI_RLU"/>
    <property type="match status" value="1"/>
</dbReference>
<evidence type="ECO:0000256" key="5">
    <source>
        <dbReference type="ARBA" id="ARBA00038943"/>
    </source>
</evidence>
<dbReference type="SUPFAM" id="SSF55120">
    <property type="entry name" value="Pseudouridine synthase"/>
    <property type="match status" value="1"/>
</dbReference>
<proteinExistence type="predicted"/>
<keyword evidence="12" id="KW-1185">Reference proteome</keyword>
<evidence type="ECO:0000256" key="3">
    <source>
        <dbReference type="ARBA" id="ARBA00036607"/>
    </source>
</evidence>
<feature type="domain" description="Pseudouridine synthase RsuA/RluA-like" evidence="10">
    <location>
        <begin position="11"/>
        <end position="141"/>
    </location>
</feature>
<protein>
    <recommendedName>
        <fullName evidence="6">tRNA pseudouridine synthase C</fullName>
        <ecNumber evidence="5">5.4.99.26</ecNumber>
    </recommendedName>
    <alternativeName>
        <fullName evidence="8">tRNA pseudouridine(65) synthase</fullName>
    </alternativeName>
    <alternativeName>
        <fullName evidence="9">tRNA pseudouridylate synthase C</fullName>
    </alternativeName>
    <alternativeName>
        <fullName evidence="7">tRNA-uridine isomerase C</fullName>
    </alternativeName>
</protein>
<keyword evidence="1" id="KW-0819">tRNA processing</keyword>
<comment type="caution">
    <text evidence="11">The sequence shown here is derived from an EMBL/GenBank/DDBJ whole genome shotgun (WGS) entry which is preliminary data.</text>
</comment>
<evidence type="ECO:0000259" key="10">
    <source>
        <dbReference type="Pfam" id="PF00849"/>
    </source>
</evidence>
<dbReference type="Pfam" id="PF00849">
    <property type="entry name" value="PseudoU_synth_2"/>
    <property type="match status" value="1"/>
</dbReference>
<dbReference type="Gene3D" id="3.30.2350.10">
    <property type="entry name" value="Pseudouridine synthase"/>
    <property type="match status" value="1"/>
</dbReference>
<evidence type="ECO:0000256" key="9">
    <source>
        <dbReference type="ARBA" id="ARBA00043049"/>
    </source>
</evidence>
<dbReference type="InterPro" id="IPR050188">
    <property type="entry name" value="RluA_PseudoU_synthase"/>
</dbReference>
<evidence type="ECO:0000256" key="6">
    <source>
        <dbReference type="ARBA" id="ARBA00040675"/>
    </source>
</evidence>
<dbReference type="InterPro" id="IPR006145">
    <property type="entry name" value="PsdUridine_synth_RsuA/RluA"/>
</dbReference>
<comment type="catalytic activity">
    <reaction evidence="3">
        <text>uridine(65) in tRNA = pseudouridine(65) in tRNA</text>
        <dbReference type="Rhea" id="RHEA:42536"/>
        <dbReference type="Rhea" id="RHEA-COMP:10103"/>
        <dbReference type="Rhea" id="RHEA-COMP:10104"/>
        <dbReference type="ChEBI" id="CHEBI:65314"/>
        <dbReference type="ChEBI" id="CHEBI:65315"/>
        <dbReference type="EC" id="5.4.99.26"/>
    </reaction>
</comment>
<evidence type="ECO:0000256" key="2">
    <source>
        <dbReference type="ARBA" id="ARBA00023235"/>
    </source>
</evidence>
<accession>A0ABS7T9X5</accession>
<evidence type="ECO:0000313" key="11">
    <source>
        <dbReference type="EMBL" id="MBZ4040637.1"/>
    </source>
</evidence>
<gene>
    <name evidence="11" type="ORF">K6753_13950</name>
</gene>
<evidence type="ECO:0000256" key="7">
    <source>
        <dbReference type="ARBA" id="ARBA00041803"/>
    </source>
</evidence>
<dbReference type="InterPro" id="IPR020103">
    <property type="entry name" value="PsdUridine_synth_cat_dom_sf"/>
</dbReference>
<dbReference type="EMBL" id="JAINZW010000009">
    <property type="protein sequence ID" value="MBZ4040637.1"/>
    <property type="molecule type" value="Genomic_DNA"/>
</dbReference>
<dbReference type="Proteomes" id="UP001430954">
    <property type="component" value="Unassembled WGS sequence"/>
</dbReference>
<comment type="function">
    <text evidence="4">Responsible for synthesis of pseudouridine from uracil-65 in transfer RNAs.</text>
</comment>
<dbReference type="InterPro" id="IPR006224">
    <property type="entry name" value="PsdUridine_synth_RluA-like_CS"/>
</dbReference>
<dbReference type="PANTHER" id="PTHR21600:SF56">
    <property type="entry name" value="TRNA PSEUDOURIDINE SYNTHASE C"/>
    <property type="match status" value="1"/>
</dbReference>
<keyword evidence="2" id="KW-0413">Isomerase</keyword>
<dbReference type="PANTHER" id="PTHR21600">
    <property type="entry name" value="MITOCHONDRIAL RNA PSEUDOURIDINE SYNTHASE"/>
    <property type="match status" value="1"/>
</dbReference>